<organism evidence="2 3">
    <name type="scientific">Sediminihaliea albiluteola</name>
    <dbReference type="NCBI Taxonomy" id="2758564"/>
    <lineage>
        <taxon>Bacteria</taxon>
        <taxon>Pseudomonadati</taxon>
        <taxon>Pseudomonadota</taxon>
        <taxon>Gammaproteobacteria</taxon>
        <taxon>Cellvibrionales</taxon>
        <taxon>Halieaceae</taxon>
        <taxon>Sediminihaliea</taxon>
    </lineage>
</organism>
<gene>
    <name evidence="2" type="ORF">H2508_14260</name>
</gene>
<evidence type="ECO:0008006" key="4">
    <source>
        <dbReference type="Google" id="ProtNLM"/>
    </source>
</evidence>
<comment type="caution">
    <text evidence="2">The sequence shown here is derived from an EMBL/GenBank/DDBJ whole genome shotgun (WGS) entry which is preliminary data.</text>
</comment>
<dbReference type="AlphaFoldDB" id="A0A7W2YKK9"/>
<proteinExistence type="predicted"/>
<sequence>MKLGKILYLIVLTAALTACAGPSNKPVVFDEEQRQALLERVTERWRALEQGDYATSWEYTSPAFRKAFPKNLYLKKFSYAVRWELTGVDVLNYDDEAVVASVVVGVMSHPTKLTSAASQAVGAIPRELRERWVFVDGEWWYSANY</sequence>
<dbReference type="PROSITE" id="PS51257">
    <property type="entry name" value="PROKAR_LIPOPROTEIN"/>
    <property type="match status" value="1"/>
</dbReference>
<keyword evidence="1" id="KW-0732">Signal</keyword>
<evidence type="ECO:0000313" key="3">
    <source>
        <dbReference type="Proteomes" id="UP000539350"/>
    </source>
</evidence>
<accession>A0A7W2YKK9</accession>
<protein>
    <recommendedName>
        <fullName evidence="4">DUF4440 domain-containing protein</fullName>
    </recommendedName>
</protein>
<feature type="signal peptide" evidence="1">
    <location>
        <begin position="1"/>
        <end position="20"/>
    </location>
</feature>
<reference evidence="2 3" key="1">
    <citation type="submission" date="2020-07" db="EMBL/GenBank/DDBJ databases">
        <title>Halieaceae bacterium, F7430, whole genome shotgun sequencing project.</title>
        <authorList>
            <person name="Jiang S."/>
            <person name="Liu Z.W."/>
            <person name="Du Z.J."/>
        </authorList>
    </citation>
    <scope>NUCLEOTIDE SEQUENCE [LARGE SCALE GENOMIC DNA]</scope>
    <source>
        <strain evidence="2 3">F7430</strain>
    </source>
</reference>
<name>A0A7W2YKK9_9GAMM</name>
<evidence type="ECO:0000256" key="1">
    <source>
        <dbReference type="SAM" id="SignalP"/>
    </source>
</evidence>
<evidence type="ECO:0000313" key="2">
    <source>
        <dbReference type="EMBL" id="MBA6414275.1"/>
    </source>
</evidence>
<feature type="chain" id="PRO_5031086948" description="DUF4440 domain-containing protein" evidence="1">
    <location>
        <begin position="21"/>
        <end position="145"/>
    </location>
</feature>
<dbReference type="EMBL" id="JACFXU010000018">
    <property type="protein sequence ID" value="MBA6414275.1"/>
    <property type="molecule type" value="Genomic_DNA"/>
</dbReference>
<keyword evidence="3" id="KW-1185">Reference proteome</keyword>
<dbReference type="Proteomes" id="UP000539350">
    <property type="component" value="Unassembled WGS sequence"/>
</dbReference>